<comment type="subcellular location">
    <subcellularLocation>
        <location evidence="1">Cell outer membrane</location>
    </subcellularLocation>
</comment>
<keyword evidence="3" id="KW-0732">Signal</keyword>
<evidence type="ECO:0000259" key="6">
    <source>
        <dbReference type="Pfam" id="PF07980"/>
    </source>
</evidence>
<protein>
    <submittedName>
        <fullName evidence="8">RagB/SusD family nutrient uptake outer membrane protein</fullName>
    </submittedName>
</protein>
<dbReference type="Gene3D" id="1.25.40.390">
    <property type="match status" value="1"/>
</dbReference>
<reference evidence="8 9" key="1">
    <citation type="submission" date="2020-08" db="EMBL/GenBank/DDBJ databases">
        <title>Sphingobacterium sp. DN00404 isolated from aquaculture water.</title>
        <authorList>
            <person name="Zhang M."/>
        </authorList>
    </citation>
    <scope>NUCLEOTIDE SEQUENCE [LARGE SCALE GENOMIC DNA]</scope>
    <source>
        <strain evidence="8 9">KCTC 32294</strain>
    </source>
</reference>
<evidence type="ECO:0000256" key="4">
    <source>
        <dbReference type="ARBA" id="ARBA00023136"/>
    </source>
</evidence>
<sequence length="570" mass="63933">MKKKIFIALLTVASFASCDIDRAPYGSMDADDIMNDPDTYLESMMNGAYAQLKAWSDPMHRAGEYAGDNIAIRGTSTDAFFEFISYNRTPNNGRLNQFWNAGYKAIAQTSNVINMFAEGENEERNSRLGECYYIRGLMYFYFVRAYGRPYYDNPTINLGMPIVNGTPEDIPGLELNDRVSVADTYEHIIADLEKAEELLAVNNGPVYASRGAVHALLSRVYLYMSGTYDAPNAQYAQLAVDYADKVINSGEYSLLPRERFMQYNTYTPENNPETIFAIKRVASEFSGDDYAYGVGGMYANIGGLGWGEMYVSAKYIDLLNETGRNDWREEKYNIVDARAAFIEPTYSQDASTDAYTEVFRFIRKGNTLTYAQATVTRSGAAITCRDGDNTYTLTPVNTEQEIYSIKHADGNTYTGMIDNFITVNNGLPQFYITKASREGEESHLHSPVISRLGEVYLNRAEAYAKLGNYSAALADLNEIRTRSILDGAYHSLSAANAGTLIDKERQLELAFQAERSYDVYRNGGTLTRHYPGAHDQRLEVEPTDYRVVYYIPEDAVNAYPGKLTQNPSSN</sequence>
<proteinExistence type="inferred from homology"/>
<dbReference type="Proteomes" id="UP000606494">
    <property type="component" value="Unassembled WGS sequence"/>
</dbReference>
<evidence type="ECO:0000256" key="3">
    <source>
        <dbReference type="ARBA" id="ARBA00022729"/>
    </source>
</evidence>
<feature type="domain" description="RagB/SusD" evidence="6">
    <location>
        <begin position="272"/>
        <end position="557"/>
    </location>
</feature>
<accession>A0ABR7Y6W6</accession>
<gene>
    <name evidence="8" type="ORF">H8B17_15830</name>
</gene>
<dbReference type="Pfam" id="PF14322">
    <property type="entry name" value="SusD-like_3"/>
    <property type="match status" value="1"/>
</dbReference>
<name>A0ABR7Y6W6_9SPHI</name>
<evidence type="ECO:0000256" key="1">
    <source>
        <dbReference type="ARBA" id="ARBA00004442"/>
    </source>
</evidence>
<dbReference type="RefSeq" id="WP_190310212.1">
    <property type="nucleotide sequence ID" value="NZ_JACNYK010000005.1"/>
</dbReference>
<dbReference type="InterPro" id="IPR012944">
    <property type="entry name" value="SusD_RagB_dom"/>
</dbReference>
<evidence type="ECO:0000256" key="2">
    <source>
        <dbReference type="ARBA" id="ARBA00006275"/>
    </source>
</evidence>
<evidence type="ECO:0000259" key="7">
    <source>
        <dbReference type="Pfam" id="PF14322"/>
    </source>
</evidence>
<dbReference type="InterPro" id="IPR011990">
    <property type="entry name" value="TPR-like_helical_dom_sf"/>
</dbReference>
<keyword evidence="5" id="KW-0998">Cell outer membrane</keyword>
<dbReference type="EMBL" id="JACNYK010000005">
    <property type="protein sequence ID" value="MBD1427051.1"/>
    <property type="molecule type" value="Genomic_DNA"/>
</dbReference>
<evidence type="ECO:0000256" key="5">
    <source>
        <dbReference type="ARBA" id="ARBA00023237"/>
    </source>
</evidence>
<dbReference type="PROSITE" id="PS51257">
    <property type="entry name" value="PROKAR_LIPOPROTEIN"/>
    <property type="match status" value="1"/>
</dbReference>
<comment type="caution">
    <text evidence="8">The sequence shown here is derived from an EMBL/GenBank/DDBJ whole genome shotgun (WGS) entry which is preliminary data.</text>
</comment>
<keyword evidence="9" id="KW-1185">Reference proteome</keyword>
<evidence type="ECO:0000313" key="9">
    <source>
        <dbReference type="Proteomes" id="UP000606494"/>
    </source>
</evidence>
<evidence type="ECO:0000313" key="8">
    <source>
        <dbReference type="EMBL" id="MBD1427051.1"/>
    </source>
</evidence>
<feature type="domain" description="SusD-like N-terminal" evidence="7">
    <location>
        <begin position="36"/>
        <end position="222"/>
    </location>
</feature>
<dbReference type="InterPro" id="IPR033985">
    <property type="entry name" value="SusD-like_N"/>
</dbReference>
<keyword evidence="4" id="KW-0472">Membrane</keyword>
<dbReference type="Pfam" id="PF07980">
    <property type="entry name" value="SusD_RagB"/>
    <property type="match status" value="1"/>
</dbReference>
<comment type="similarity">
    <text evidence="2">Belongs to the SusD family.</text>
</comment>
<dbReference type="SUPFAM" id="SSF48452">
    <property type="entry name" value="TPR-like"/>
    <property type="match status" value="1"/>
</dbReference>
<organism evidence="8 9">
    <name type="scientific">Sphingobacterium arenae</name>
    <dbReference type="NCBI Taxonomy" id="1280598"/>
    <lineage>
        <taxon>Bacteria</taxon>
        <taxon>Pseudomonadati</taxon>
        <taxon>Bacteroidota</taxon>
        <taxon>Sphingobacteriia</taxon>
        <taxon>Sphingobacteriales</taxon>
        <taxon>Sphingobacteriaceae</taxon>
        <taxon>Sphingobacterium</taxon>
    </lineage>
</organism>